<sequence length="235" mass="26186">MAAVINLGAAAWRDETASRYNIYRAIHKGLRGFMTDTLLRVGRMDVNDECERNQAIEQVRGLLAMCEGHLVHENEYVHPAIDAVVSGGADETAADHVGHIVAIRTLQQQIAQFEAANGAKRVILAAEIYLDLSTFVAENFEHMAVEETHNHAALARNYSDEEMRDIEHRIVASMTPEQSLAGLRWMLPHVNADERAHMLGGMKAGAPAEVFERVMGLAREVLTQRDFYKLERALA</sequence>
<dbReference type="GO" id="GO:0006879">
    <property type="term" value="P:intracellular iron ion homeostasis"/>
    <property type="evidence" value="ECO:0007669"/>
    <property type="project" value="InterPro"/>
</dbReference>
<dbReference type="AlphaFoldDB" id="A0A841HIR2"/>
<keyword evidence="3" id="KW-1185">Reference proteome</keyword>
<dbReference type="InterPro" id="IPR012312">
    <property type="entry name" value="Hemerythrin-like"/>
</dbReference>
<proteinExistence type="predicted"/>
<dbReference type="CDD" id="cd12109">
    <property type="entry name" value="Hr_FBXL5"/>
    <property type="match status" value="1"/>
</dbReference>
<dbReference type="RefSeq" id="WP_184330391.1">
    <property type="nucleotide sequence ID" value="NZ_JACHHZ010000002.1"/>
</dbReference>
<comment type="caution">
    <text evidence="2">The sequence shown here is derived from an EMBL/GenBank/DDBJ whole genome shotgun (WGS) entry which is preliminary data.</text>
</comment>
<accession>A0A841HIR2</accession>
<reference evidence="2 3" key="1">
    <citation type="submission" date="2020-08" db="EMBL/GenBank/DDBJ databases">
        <title>Genomic Encyclopedia of Type Strains, Phase IV (KMG-IV): sequencing the most valuable type-strain genomes for metagenomic binning, comparative biology and taxonomic classification.</title>
        <authorList>
            <person name="Goeker M."/>
        </authorList>
    </citation>
    <scope>NUCLEOTIDE SEQUENCE [LARGE SCALE GENOMIC DNA]</scope>
    <source>
        <strain evidence="2 3">DSM 26723</strain>
    </source>
</reference>
<evidence type="ECO:0000313" key="2">
    <source>
        <dbReference type="EMBL" id="MBB6092603.1"/>
    </source>
</evidence>
<dbReference type="Gene3D" id="1.20.120.520">
    <property type="entry name" value="nmb1532 protein domain like"/>
    <property type="match status" value="1"/>
</dbReference>
<dbReference type="EMBL" id="JACHHZ010000002">
    <property type="protein sequence ID" value="MBB6092603.1"/>
    <property type="molecule type" value="Genomic_DNA"/>
</dbReference>
<name>A0A841HIR2_9GAMM</name>
<dbReference type="Pfam" id="PF01814">
    <property type="entry name" value="Hemerythrin"/>
    <property type="match status" value="1"/>
</dbReference>
<dbReference type="Proteomes" id="UP000588068">
    <property type="component" value="Unassembled WGS sequence"/>
</dbReference>
<gene>
    <name evidence="2" type="ORF">HNQ60_001481</name>
</gene>
<evidence type="ECO:0000259" key="1">
    <source>
        <dbReference type="Pfam" id="PF01814"/>
    </source>
</evidence>
<dbReference type="InterPro" id="IPR045808">
    <property type="entry name" value="Hr_FBXL5"/>
</dbReference>
<feature type="domain" description="Hemerythrin-like" evidence="1">
    <location>
        <begin position="21"/>
        <end position="149"/>
    </location>
</feature>
<evidence type="ECO:0000313" key="3">
    <source>
        <dbReference type="Proteomes" id="UP000588068"/>
    </source>
</evidence>
<organism evidence="2 3">
    <name type="scientific">Povalibacter uvarum</name>
    <dbReference type="NCBI Taxonomy" id="732238"/>
    <lineage>
        <taxon>Bacteria</taxon>
        <taxon>Pseudomonadati</taxon>
        <taxon>Pseudomonadota</taxon>
        <taxon>Gammaproteobacteria</taxon>
        <taxon>Steroidobacterales</taxon>
        <taxon>Steroidobacteraceae</taxon>
        <taxon>Povalibacter</taxon>
    </lineage>
</organism>
<protein>
    <submittedName>
        <fullName evidence="2">Hemerythrin-like domain-containing protein</fullName>
    </submittedName>
</protein>